<dbReference type="PANTHER" id="PTHR30582">
    <property type="entry name" value="L,D-TRANSPEPTIDASE"/>
    <property type="match status" value="1"/>
</dbReference>
<evidence type="ECO:0000259" key="10">
    <source>
        <dbReference type="PROSITE" id="PS52029"/>
    </source>
</evidence>
<comment type="pathway">
    <text evidence="1 9">Cell wall biogenesis; peptidoglycan biosynthesis.</text>
</comment>
<dbReference type="KEGG" id="mpau:ZMTM_08910"/>
<evidence type="ECO:0000313" key="11">
    <source>
        <dbReference type="EMBL" id="BCM24632.1"/>
    </source>
</evidence>
<dbReference type="AlphaFoldDB" id="A0A8D5FYY3"/>
<keyword evidence="4" id="KW-0808">Transferase</keyword>
<evidence type="ECO:0000256" key="5">
    <source>
        <dbReference type="ARBA" id="ARBA00022801"/>
    </source>
</evidence>
<name>A0A8D5FYY3_9PROT</name>
<evidence type="ECO:0000256" key="4">
    <source>
        <dbReference type="ARBA" id="ARBA00022679"/>
    </source>
</evidence>
<comment type="similarity">
    <text evidence="2">Belongs to the YkuD family.</text>
</comment>
<dbReference type="Proteomes" id="UP000826722">
    <property type="component" value="Chromosome"/>
</dbReference>
<dbReference type="CDD" id="cd16913">
    <property type="entry name" value="YkuD_like"/>
    <property type="match status" value="1"/>
</dbReference>
<evidence type="ECO:0000256" key="6">
    <source>
        <dbReference type="ARBA" id="ARBA00022960"/>
    </source>
</evidence>
<evidence type="ECO:0000256" key="8">
    <source>
        <dbReference type="ARBA" id="ARBA00023316"/>
    </source>
</evidence>
<sequence length="168" mass="18615">MNPNNFINMRIQISIKLQTLTLLNLQDEVVATFAVSTAVNGAGEQKNSYQTPRGKHIIRAKIGAGAVPNTVFKGRRPTGEIFTPEFMFANPTRDWILTRILWLSGTEVGKNRLGNVDTMQRYVYIHGSPDSVEMGKPGSHGCIRMRNQDVIALFDLVPVGTSVNITED</sequence>
<dbReference type="PROSITE" id="PS52029">
    <property type="entry name" value="LD_TPASE"/>
    <property type="match status" value="1"/>
</dbReference>
<evidence type="ECO:0000256" key="2">
    <source>
        <dbReference type="ARBA" id="ARBA00005992"/>
    </source>
</evidence>
<dbReference type="InterPro" id="IPR005490">
    <property type="entry name" value="LD_TPept_cat_dom"/>
</dbReference>
<keyword evidence="5" id="KW-0378">Hydrolase</keyword>
<evidence type="ECO:0000313" key="12">
    <source>
        <dbReference type="Proteomes" id="UP000826722"/>
    </source>
</evidence>
<dbReference type="GO" id="GO:0018104">
    <property type="term" value="P:peptidoglycan-protein cross-linking"/>
    <property type="evidence" value="ECO:0007669"/>
    <property type="project" value="TreeGrafter"/>
</dbReference>
<organism evidence="11 12">
    <name type="scientific">Methyloradius palustris</name>
    <dbReference type="NCBI Taxonomy" id="2778876"/>
    <lineage>
        <taxon>Bacteria</taxon>
        <taxon>Pseudomonadati</taxon>
        <taxon>Pseudomonadota</taxon>
        <taxon>Betaproteobacteria</taxon>
        <taxon>Nitrosomonadales</taxon>
        <taxon>Methylophilaceae</taxon>
        <taxon>Methyloradius</taxon>
    </lineage>
</organism>
<keyword evidence="6 9" id="KW-0133">Cell shape</keyword>
<dbReference type="Pfam" id="PF03734">
    <property type="entry name" value="YkuD"/>
    <property type="match status" value="1"/>
</dbReference>
<evidence type="ECO:0000256" key="3">
    <source>
        <dbReference type="ARBA" id="ARBA00022676"/>
    </source>
</evidence>
<accession>A0A8D5FYY3</accession>
<feature type="active site" description="Proton donor/acceptor" evidence="9">
    <location>
        <position position="126"/>
    </location>
</feature>
<keyword evidence="8 9" id="KW-0961">Cell wall biogenesis/degradation</keyword>
<dbReference type="GO" id="GO:0008360">
    <property type="term" value="P:regulation of cell shape"/>
    <property type="evidence" value="ECO:0007669"/>
    <property type="project" value="UniProtKB-UniRule"/>
</dbReference>
<dbReference type="GO" id="GO:0071972">
    <property type="term" value="F:peptidoglycan L,D-transpeptidase activity"/>
    <property type="evidence" value="ECO:0007669"/>
    <property type="project" value="TreeGrafter"/>
</dbReference>
<protein>
    <submittedName>
        <fullName evidence="11">L,D-transpeptidase</fullName>
    </submittedName>
</protein>
<evidence type="ECO:0000256" key="9">
    <source>
        <dbReference type="PROSITE-ProRule" id="PRU01373"/>
    </source>
</evidence>
<proteinExistence type="inferred from homology"/>
<dbReference type="GO" id="GO:0005576">
    <property type="term" value="C:extracellular region"/>
    <property type="evidence" value="ECO:0007669"/>
    <property type="project" value="TreeGrafter"/>
</dbReference>
<evidence type="ECO:0000256" key="7">
    <source>
        <dbReference type="ARBA" id="ARBA00022984"/>
    </source>
</evidence>
<evidence type="ECO:0000256" key="1">
    <source>
        <dbReference type="ARBA" id="ARBA00004752"/>
    </source>
</evidence>
<dbReference type="Gene3D" id="2.40.440.10">
    <property type="entry name" value="L,D-transpeptidase catalytic domain-like"/>
    <property type="match status" value="1"/>
</dbReference>
<dbReference type="InterPro" id="IPR038063">
    <property type="entry name" value="Transpep_catalytic_dom"/>
</dbReference>
<reference evidence="11" key="1">
    <citation type="journal article" date="2021" name="Arch. Microbiol.">
        <title>Methyloradius palustris gen. nov., sp. nov., a methanol-oxidizing bacterium isolated from snow.</title>
        <authorList>
            <person name="Miyadera T."/>
            <person name="Kojima H."/>
            <person name="Fukui M."/>
        </authorList>
    </citation>
    <scope>NUCLEOTIDE SEQUENCE</scope>
    <source>
        <strain evidence="11">Zm11</strain>
    </source>
</reference>
<dbReference type="GO" id="GO:0016757">
    <property type="term" value="F:glycosyltransferase activity"/>
    <property type="evidence" value="ECO:0007669"/>
    <property type="project" value="UniProtKB-KW"/>
</dbReference>
<gene>
    <name evidence="11" type="ORF">ZMTM_08910</name>
</gene>
<dbReference type="InterPro" id="IPR050979">
    <property type="entry name" value="LD-transpeptidase"/>
</dbReference>
<dbReference type="GO" id="GO:0071555">
    <property type="term" value="P:cell wall organization"/>
    <property type="evidence" value="ECO:0007669"/>
    <property type="project" value="UniProtKB-UniRule"/>
</dbReference>
<feature type="active site" description="Nucleophile" evidence="9">
    <location>
        <position position="142"/>
    </location>
</feature>
<dbReference type="SUPFAM" id="SSF141523">
    <property type="entry name" value="L,D-transpeptidase catalytic domain-like"/>
    <property type="match status" value="1"/>
</dbReference>
<keyword evidence="7 9" id="KW-0573">Peptidoglycan synthesis</keyword>
<keyword evidence="12" id="KW-1185">Reference proteome</keyword>
<keyword evidence="3" id="KW-0328">Glycosyltransferase</keyword>
<dbReference type="EMBL" id="AP024110">
    <property type="protein sequence ID" value="BCM24632.1"/>
    <property type="molecule type" value="Genomic_DNA"/>
</dbReference>
<dbReference type="UniPathway" id="UPA00219"/>
<dbReference type="PANTHER" id="PTHR30582:SF24">
    <property type="entry name" value="L,D-TRANSPEPTIDASE ERFK_SRFK-RELATED"/>
    <property type="match status" value="1"/>
</dbReference>
<feature type="domain" description="L,D-TPase catalytic" evidence="10">
    <location>
        <begin position="9"/>
        <end position="166"/>
    </location>
</feature>